<evidence type="ECO:0000256" key="6">
    <source>
        <dbReference type="ARBA" id="ARBA00022842"/>
    </source>
</evidence>
<evidence type="ECO:0000313" key="12">
    <source>
        <dbReference type="Proteomes" id="UP000054564"/>
    </source>
</evidence>
<comment type="caution">
    <text evidence="11">The sequence shown here is derived from an EMBL/GenBank/DDBJ whole genome shotgun (WGS) entry which is preliminary data.</text>
</comment>
<keyword evidence="7 8" id="KW-0464">Manganese</keyword>
<sequence length="1345" mass="153161">MLLDGRYEKSTKGLRRLFEFSIRTNKNNNNNQKKKTQNTMSSPPPLAISLDSSPSSSVHSDHSSSTNSIAENNRGNSKKLKRKRKQKKKPNDKYLVTANEWIPIAGAPVSKSRKKSIKPSTSFPQVTLDPVTNEKLVKLFEPSPATTKTTAEPGVTTQKDQEEVEQPILVTIEQKVDLYVNCFEEMLDTVLRYEHFLFLPSELGILSSWQALPRSSKYLFVRLFMRKHDKYFRLSKLSNYEADIGNIPEACVPLCKPVEELLAEIPIERVDPPRPEHNPFDGGGMMEEILHPGQNSGLGSPEITFLPNLEQYDSSGVGRMDYTQQVPQDDPGIPFDNQFLIGSSTSSVTFDPHVNSYNACQGINEDQFLGQGLGLDLYTEAQIIQYARSPTPPPLNFDSLNNQSNKYEAMDDLQYVNDGVQHNAEMSMTDLIRSSPTGEPDPLNLFGNPHQAAYNFQHTGDEDLVSIDELLRTNAHDLGLLEGLTGPYGSDIMNDIQLACQGHFVSHPLTSSSNQLSFPAAITTNLQLGDPESIPYSPVNSLNTDEGIMGQLQDNCMNSNDDHAKKWSEAANSLLGCMDQALDIYGIDDGDDDEYDQLDDSPELEWLPFDANDSMTLPRDIPPIPPPVDIRPISIPKPPDPISTTPFTSPPRSPLLIHNTNPPLPLVQNKRDHVLPSIENPEYRVPLVETENHIPLPVAEIQRDQVPSMEHSNYQVPLVEHKKDSKLRSFASMTSEDVTELDTDELFGCMQLDELTNLAKKLNANPHTTKDMIIASIKAATRKQSTLCGATTTDSKGKRTKELKLKYTKTGLKESQILSLNSRILRIIGPAIKLRPEVCSLFKRLHLIFYRSTTMSESTMTASMLSKMGIRNYPIYSVIRTDSIFESREQLIKYEEALDLEKRFDELLVNERRAWNEDNQAKIRRQDAKTLRLNKALDLFESAWIDWQETVLEEDERLDLIRTCEEFFDPDFEQKNYYKRRFHQGWPLTRILQKGLAVLARFKEHVRETAVLEALIQQRHFRRGKRGQWYDRLALVLMTHLAGNESATDEERRLHQASALYTCEHGLEDPDTHQLYRFSLARRQAKLHALDGLHDPSINLELQQQVEDWKSASKVTIHRSILSDRRETGIKTLWISPVDNSTLTVEEIALEHYLDPDSDWRGFHSETGILKMIFALVFWDIIFAPIPGAFETAFQTAPLDIATDAFEIARRPMIEERMRSIHENGNEEIQRRLEETYRREFERKTWSIGITHSSWDRYRLEDLLEIVACFSVEAFTLISGALFEDWTVWSAGAPDLCLWNFRQKRCKFVEVKGPGDKLSEQQKNWFSLLLKAKGIEVEICSVKEE</sequence>
<dbReference type="GO" id="GO:0036297">
    <property type="term" value="P:interstrand cross-link repair"/>
    <property type="evidence" value="ECO:0007669"/>
    <property type="project" value="InterPro"/>
</dbReference>
<name>A0A0L0UT42_9BASI</name>
<dbReference type="Gene3D" id="3.40.1350.10">
    <property type="match status" value="1"/>
</dbReference>
<evidence type="ECO:0000256" key="9">
    <source>
        <dbReference type="SAM" id="MobiDB-lite"/>
    </source>
</evidence>
<dbReference type="InterPro" id="IPR049132">
    <property type="entry name" value="FAN1-like_euk"/>
</dbReference>
<comment type="cofactor">
    <cofactor evidence="8">
        <name>Mg(2+)</name>
        <dbReference type="ChEBI" id="CHEBI:18420"/>
    </cofactor>
    <cofactor evidence="8">
        <name>Mn(2+)</name>
        <dbReference type="ChEBI" id="CHEBI:29035"/>
    </cofactor>
</comment>
<protein>
    <recommendedName>
        <fullName evidence="8">Fanconi-associated nuclease</fullName>
        <ecNumber evidence="8">3.1.4.1</ecNumber>
    </recommendedName>
</protein>
<dbReference type="EC" id="3.1.4.1" evidence="8"/>
<dbReference type="GO" id="GO:0046872">
    <property type="term" value="F:metal ion binding"/>
    <property type="evidence" value="ECO:0007669"/>
    <property type="project" value="UniProtKB-KW"/>
</dbReference>
<dbReference type="InterPro" id="IPR011856">
    <property type="entry name" value="tRNA_endonuc-like_dom_sf"/>
</dbReference>
<dbReference type="Pfam" id="PF21170">
    <property type="entry name" value="FAN1_TPR"/>
    <property type="match status" value="1"/>
</dbReference>
<dbReference type="GO" id="GO:0004528">
    <property type="term" value="F:phosphodiesterase I activity"/>
    <property type="evidence" value="ECO:0007669"/>
    <property type="project" value="UniProtKB-EC"/>
</dbReference>
<dbReference type="InterPro" id="IPR033315">
    <property type="entry name" value="Fan1-like"/>
</dbReference>
<evidence type="ECO:0000256" key="5">
    <source>
        <dbReference type="ARBA" id="ARBA00022801"/>
    </source>
</evidence>
<feature type="domain" description="VRR-NUC" evidence="10">
    <location>
        <begin position="1232"/>
        <end position="1344"/>
    </location>
</feature>
<keyword evidence="8" id="KW-0234">DNA repair</keyword>
<evidence type="ECO:0000256" key="7">
    <source>
        <dbReference type="ARBA" id="ARBA00023211"/>
    </source>
</evidence>
<comment type="similarity">
    <text evidence="2 8">Belongs to the FAN1 family.</text>
</comment>
<dbReference type="GO" id="GO:0017108">
    <property type="term" value="F:5'-flap endonuclease activity"/>
    <property type="evidence" value="ECO:0007669"/>
    <property type="project" value="TreeGrafter"/>
</dbReference>
<organism evidence="11 12">
    <name type="scientific">Puccinia striiformis f. sp. tritici PST-78</name>
    <dbReference type="NCBI Taxonomy" id="1165861"/>
    <lineage>
        <taxon>Eukaryota</taxon>
        <taxon>Fungi</taxon>
        <taxon>Dikarya</taxon>
        <taxon>Basidiomycota</taxon>
        <taxon>Pucciniomycotina</taxon>
        <taxon>Pucciniomycetes</taxon>
        <taxon>Pucciniales</taxon>
        <taxon>Pucciniaceae</taxon>
        <taxon>Puccinia</taxon>
    </lineage>
</organism>
<evidence type="ECO:0000256" key="2">
    <source>
        <dbReference type="ARBA" id="ARBA00005533"/>
    </source>
</evidence>
<gene>
    <name evidence="11" type="ORF">PSTG_16372</name>
</gene>
<reference evidence="12" key="1">
    <citation type="submission" date="2014-03" db="EMBL/GenBank/DDBJ databases">
        <title>The Genome Sequence of Puccinia striiformis f. sp. tritici PST-78.</title>
        <authorList>
            <consortium name="The Broad Institute Genome Sequencing Platform"/>
            <person name="Cuomo C."/>
            <person name="Hulbert S."/>
            <person name="Chen X."/>
            <person name="Walker B."/>
            <person name="Young S.K."/>
            <person name="Zeng Q."/>
            <person name="Gargeya S."/>
            <person name="Fitzgerald M."/>
            <person name="Haas B."/>
            <person name="Abouelleil A."/>
            <person name="Alvarado L."/>
            <person name="Arachchi H.M."/>
            <person name="Berlin A.M."/>
            <person name="Chapman S.B."/>
            <person name="Goldberg J."/>
            <person name="Griggs A."/>
            <person name="Gujja S."/>
            <person name="Hansen M."/>
            <person name="Howarth C."/>
            <person name="Imamovic A."/>
            <person name="Larimer J."/>
            <person name="McCowan C."/>
            <person name="Montmayeur A."/>
            <person name="Murphy C."/>
            <person name="Neiman D."/>
            <person name="Pearson M."/>
            <person name="Priest M."/>
            <person name="Roberts A."/>
            <person name="Saif S."/>
            <person name="Shea T."/>
            <person name="Sisk P."/>
            <person name="Sykes S."/>
            <person name="Wortman J."/>
            <person name="Nusbaum C."/>
            <person name="Birren B."/>
        </authorList>
    </citation>
    <scope>NUCLEOTIDE SEQUENCE [LARGE SCALE GENOMIC DNA]</scope>
    <source>
        <strain evidence="12">race PST-78</strain>
    </source>
</reference>
<comment type="catalytic activity">
    <reaction evidence="1 8">
        <text>Hydrolytically removes 5'-nucleotides successively from the 3'-hydroxy termini of 3'-hydroxy-terminated oligonucleotides.</text>
        <dbReference type="EC" id="3.1.4.1"/>
    </reaction>
</comment>
<dbReference type="PANTHER" id="PTHR15749">
    <property type="entry name" value="FANCONI-ASSOCIATED NUCLEASE 1"/>
    <property type="match status" value="1"/>
</dbReference>
<evidence type="ECO:0000256" key="4">
    <source>
        <dbReference type="ARBA" id="ARBA00022723"/>
    </source>
</evidence>
<evidence type="ECO:0000256" key="3">
    <source>
        <dbReference type="ARBA" id="ARBA00022722"/>
    </source>
</evidence>
<comment type="function">
    <text evidence="8">Nuclease required for the repair of DNA interstrand cross-links (ICL). Acts as a 5'-3' exonuclease that anchors at a cut end of DNA and cleaves DNA successively at every third nucleotide, allowing to excise an ICL from one strand through flanking incisions.</text>
</comment>
<proteinExistence type="inferred from homology"/>
<dbReference type="Pfam" id="PF08774">
    <property type="entry name" value="VRR_NUC"/>
    <property type="match status" value="1"/>
</dbReference>
<dbReference type="PANTHER" id="PTHR15749:SF4">
    <property type="entry name" value="FANCONI-ASSOCIATED NUCLEASE 1"/>
    <property type="match status" value="1"/>
</dbReference>
<dbReference type="Proteomes" id="UP000054564">
    <property type="component" value="Unassembled WGS sequence"/>
</dbReference>
<feature type="compositionally biased region" description="Basic residues" evidence="9">
    <location>
        <begin position="76"/>
        <end position="90"/>
    </location>
</feature>
<evidence type="ECO:0000259" key="10">
    <source>
        <dbReference type="SMART" id="SM00990"/>
    </source>
</evidence>
<dbReference type="InterPro" id="IPR049125">
    <property type="entry name" value="FAN1-like_WH"/>
</dbReference>
<dbReference type="SMART" id="SM00990">
    <property type="entry name" value="VRR_NUC"/>
    <property type="match status" value="1"/>
</dbReference>
<keyword evidence="3 8" id="KW-0540">Nuclease</keyword>
<dbReference type="GO" id="GO:0008409">
    <property type="term" value="F:5'-3' exonuclease activity"/>
    <property type="evidence" value="ECO:0007669"/>
    <property type="project" value="TreeGrafter"/>
</dbReference>
<comment type="subcellular location">
    <subcellularLocation>
        <location evidence="8">Nucleus</location>
    </subcellularLocation>
</comment>
<dbReference type="InterPro" id="IPR049126">
    <property type="entry name" value="FAN1-like_TPR"/>
</dbReference>
<dbReference type="GO" id="GO:0070336">
    <property type="term" value="F:flap-structured DNA binding"/>
    <property type="evidence" value="ECO:0007669"/>
    <property type="project" value="TreeGrafter"/>
</dbReference>
<dbReference type="InterPro" id="IPR014883">
    <property type="entry name" value="VRR_NUC"/>
</dbReference>
<keyword evidence="8" id="KW-0539">Nucleus</keyword>
<keyword evidence="5 8" id="KW-0378">Hydrolase</keyword>
<keyword evidence="4 8" id="KW-0479">Metal-binding</keyword>
<feature type="compositionally biased region" description="Low complexity" evidence="9">
    <location>
        <begin position="24"/>
        <end position="75"/>
    </location>
</feature>
<feature type="region of interest" description="Disordered" evidence="9">
    <location>
        <begin position="20"/>
        <end position="93"/>
    </location>
</feature>
<dbReference type="GO" id="GO:0005634">
    <property type="term" value="C:nucleus"/>
    <property type="evidence" value="ECO:0007669"/>
    <property type="project" value="UniProtKB-SubCell"/>
</dbReference>
<evidence type="ECO:0000256" key="8">
    <source>
        <dbReference type="RuleBase" id="RU365033"/>
    </source>
</evidence>
<keyword evidence="8" id="KW-0227">DNA damage</keyword>
<dbReference type="STRING" id="1165861.A0A0L0UT42"/>
<dbReference type="EMBL" id="AJIL01000271">
    <property type="protein sequence ID" value="KNE90190.1"/>
    <property type="molecule type" value="Genomic_DNA"/>
</dbReference>
<keyword evidence="12" id="KW-1185">Reference proteome</keyword>
<dbReference type="OrthoDB" id="258143at2759"/>
<evidence type="ECO:0000313" key="11">
    <source>
        <dbReference type="EMBL" id="KNE90190.1"/>
    </source>
</evidence>
<accession>A0A0L0UT42</accession>
<dbReference type="Pfam" id="PF21315">
    <property type="entry name" value="FAN1_HTH"/>
    <property type="match status" value="1"/>
</dbReference>
<dbReference type="CDD" id="cd22326">
    <property type="entry name" value="FAN1-like"/>
    <property type="match status" value="1"/>
</dbReference>
<keyword evidence="6 8" id="KW-0460">Magnesium</keyword>
<evidence type="ECO:0000256" key="1">
    <source>
        <dbReference type="ARBA" id="ARBA00000983"/>
    </source>
</evidence>